<dbReference type="InterPro" id="IPR025282">
    <property type="entry name" value="DUF4214"/>
</dbReference>
<evidence type="ECO:0000256" key="1">
    <source>
        <dbReference type="ARBA" id="ARBA00022729"/>
    </source>
</evidence>
<keyword evidence="5" id="KW-1185">Reference proteome</keyword>
<dbReference type="InterPro" id="IPR038255">
    <property type="entry name" value="PBS_linker_sf"/>
</dbReference>
<gene>
    <name evidence="4" type="ORF">E4L96_13910</name>
</gene>
<evidence type="ECO:0000259" key="2">
    <source>
        <dbReference type="Pfam" id="PF13205"/>
    </source>
</evidence>
<accession>A0A4Y9SBY3</accession>
<evidence type="ECO:0000313" key="4">
    <source>
        <dbReference type="EMBL" id="TFW17824.1"/>
    </source>
</evidence>
<dbReference type="Pfam" id="PF13205">
    <property type="entry name" value="Big_5"/>
    <property type="match status" value="1"/>
</dbReference>
<dbReference type="Gene3D" id="2.60.120.380">
    <property type="match status" value="4"/>
</dbReference>
<sequence length="1178" mass="119226">MATPSDDFTASTQRAGRLAVGATTSGQLEAPGDADWFAVQLEAGKTYAFGLQGEVGGGGSLPLVPGATALRLYGPGMDPLDSSFTPSHNLPTLAFTPRTSGTYYLAVTSAASGPTGTYTVSAREGMADDVGDSSGTATRLLAGETINGMIGTSGDLDVFRVSIQKGHVYTLTQPGSGLAQQVLEGLGAGAVLSADGGSVTFRAAYTGDLNVVLAGPEGKTGGYSVHFEEAAADDVGSTLATAGTLAAGVTLKGQLDAADSDWYKLPATAGYAYAINVSAGVAPTLSVLGAASSAALPNGGIYIADGLPAFLAVDGSKPTSYDLTATLLADDYRNAATSAARLNSTVQGKIDYTGDTDYFTFSVKAGEVYGLGLGGQNGTLTVKPVSNATLIGSTPTSGATAGSLVFQAQADGMAVLAVSGTATTKDKLATYTLTRATAADDAANSIAEATPLAVDSTVSGAIGSPGDIDVFKVALQAGTTYAVTTPANVATLLSDGHGGLTAVEPGQWFTPTATQEYRFVLAAPGPASYQFGVQAAAGDDLPASAATTARLTENAGVTVASQKGDRDWVAVSLDAGQTYQVSSTGSGTLALRDATGQLVASAVTSAAGTHVLDYTPAAKGTWYVEVADGSGDTRLALSRPAADDFGNTPARAQSIEVGQTVTARLHSDTDVDALRLHLDAGHWYGVRMTDLGKLGDVPFASGMIDMLQVQADGSYVPFQVPASGEFEAAASGDYVLALHRAPKWDSTGATLRVVDMGADDQAAGAPAAALAVNGSVTGSAQAGGDTDSYKLALKAGEVYTLSLTGAQGTALGPNQGSIEIQLGSQHGAAALGQPLTFMAPSNGEFLVTTHLAAAGGYTVNLRGDGVDTDAPVLTPAAEGTVYQPGQAIDLAFSENILASGGEITLRDANGGVVQQFNTGSKAYTIHDNHLVLDPGVVLIPGATYSVNIAFGAVTDLAGNPALVAQQVPVTIAAPAATGTTGNDVLVGTGVSGTLDGGAGRDTVYLPEIVGAYAVQVSNTGAVKVTAPGQEGQVFTNVERMVFANDGSALAFDTAGNGGQAYRLYQAAFDRAPDKSGLGYWINALDHGASLAAVADSFIQSAEFRGLYGTETTDTQFVNALYENVLHRLPDASGAQYWLDALANGLPRAHVLFYFSESTENVANVAPVIGHGFEYVPFL</sequence>
<evidence type="ECO:0000313" key="5">
    <source>
        <dbReference type="Proteomes" id="UP000298438"/>
    </source>
</evidence>
<dbReference type="Proteomes" id="UP000298438">
    <property type="component" value="Unassembled WGS sequence"/>
</dbReference>
<proteinExistence type="predicted"/>
<dbReference type="OrthoDB" id="480426at2"/>
<comment type="caution">
    <text evidence="4">The sequence shown here is derived from an EMBL/GenBank/DDBJ whole genome shotgun (WGS) entry which is preliminary data.</text>
</comment>
<feature type="domain" description="DUF4214" evidence="3">
    <location>
        <begin position="1094"/>
        <end position="1163"/>
    </location>
</feature>
<dbReference type="RefSeq" id="WP_135207825.1">
    <property type="nucleotide sequence ID" value="NZ_SPVF01000174.1"/>
</dbReference>
<evidence type="ECO:0000259" key="3">
    <source>
        <dbReference type="Pfam" id="PF13946"/>
    </source>
</evidence>
<keyword evidence="1" id="KW-0732">Signal</keyword>
<feature type="domain" description="SbsA Ig-like" evidence="2">
    <location>
        <begin position="873"/>
        <end position="964"/>
    </location>
</feature>
<dbReference type="EMBL" id="SPVF01000174">
    <property type="protein sequence ID" value="TFW17824.1"/>
    <property type="molecule type" value="Genomic_DNA"/>
</dbReference>
<reference evidence="4 5" key="1">
    <citation type="submission" date="2019-03" db="EMBL/GenBank/DDBJ databases">
        <title>Draft Genome Sequence of Massilia arenosa sp. nov., a Novel Massilia Species Isolated from a Sandy-loam Maize Soil.</title>
        <authorList>
            <person name="Raths R."/>
            <person name="Peta V."/>
            <person name="Bucking H."/>
        </authorList>
    </citation>
    <scope>NUCLEOTIDE SEQUENCE [LARGE SCALE GENOMIC DNA]</scope>
    <source>
        <strain evidence="4 5">MC02</strain>
    </source>
</reference>
<organism evidence="4 5">
    <name type="scientific">Zemynaea arenosa</name>
    <dbReference type="NCBI Taxonomy" id="2561931"/>
    <lineage>
        <taxon>Bacteria</taxon>
        <taxon>Pseudomonadati</taxon>
        <taxon>Pseudomonadota</taxon>
        <taxon>Betaproteobacteria</taxon>
        <taxon>Burkholderiales</taxon>
        <taxon>Oxalobacteraceae</taxon>
        <taxon>Telluria group</taxon>
        <taxon>Zemynaea</taxon>
    </lineage>
</organism>
<dbReference type="AlphaFoldDB" id="A0A4Y9SBY3"/>
<protein>
    <submittedName>
        <fullName evidence="4">DUF4214 domain-containing protein</fullName>
    </submittedName>
</protein>
<name>A0A4Y9SBY3_9BURK</name>
<dbReference type="Gene3D" id="1.10.3130.20">
    <property type="entry name" value="Phycobilisome linker domain"/>
    <property type="match status" value="1"/>
</dbReference>
<dbReference type="InterPro" id="IPR032812">
    <property type="entry name" value="SbsA_Ig"/>
</dbReference>
<dbReference type="Pfam" id="PF13946">
    <property type="entry name" value="DUF4214"/>
    <property type="match status" value="1"/>
</dbReference>